<evidence type="ECO:0000256" key="5">
    <source>
        <dbReference type="ARBA" id="ARBA00023163"/>
    </source>
</evidence>
<dbReference type="OrthoDB" id="9811381at2"/>
<dbReference type="Proteomes" id="UP000320672">
    <property type="component" value="Chromosome"/>
</dbReference>
<feature type="domain" description="NusB/RsmB/TIM44" evidence="7">
    <location>
        <begin position="5"/>
        <end position="129"/>
    </location>
</feature>
<keyword evidence="2 6" id="KW-0889">Transcription antitermination</keyword>
<evidence type="ECO:0000256" key="1">
    <source>
        <dbReference type="ARBA" id="ARBA00005952"/>
    </source>
</evidence>
<dbReference type="AlphaFoldDB" id="A0A517MBT0"/>
<keyword evidence="3 6" id="KW-0694">RNA-binding</keyword>
<dbReference type="GO" id="GO:0031564">
    <property type="term" value="P:transcription antitermination"/>
    <property type="evidence" value="ECO:0007669"/>
    <property type="project" value="UniProtKB-KW"/>
</dbReference>
<evidence type="ECO:0000259" key="7">
    <source>
        <dbReference type="Pfam" id="PF01029"/>
    </source>
</evidence>
<gene>
    <name evidence="6" type="primary">nusB</name>
    <name evidence="8" type="ORF">FF011L_10740</name>
</gene>
<dbReference type="KEGG" id="rml:FF011L_10740"/>
<dbReference type="Pfam" id="PF01029">
    <property type="entry name" value="NusB"/>
    <property type="match status" value="1"/>
</dbReference>
<sequence>MATRRRAREIVLQLLYEADLNPGREPESSYAFVKSRMQGRKGLSDYSVGLLSGTLEHREAIDARISELTTNWSLSRMPITDRNILRLGAYEILYGGTPGSVAITEAIALASRYGDKNSPRFVNGILDKVFKGKE</sequence>
<reference evidence="8 9" key="1">
    <citation type="submission" date="2019-02" db="EMBL/GenBank/DDBJ databases">
        <title>Deep-cultivation of Planctomycetes and their phenomic and genomic characterization uncovers novel biology.</title>
        <authorList>
            <person name="Wiegand S."/>
            <person name="Jogler M."/>
            <person name="Boedeker C."/>
            <person name="Pinto D."/>
            <person name="Vollmers J."/>
            <person name="Rivas-Marin E."/>
            <person name="Kohn T."/>
            <person name="Peeters S.H."/>
            <person name="Heuer A."/>
            <person name="Rast P."/>
            <person name="Oberbeckmann S."/>
            <person name="Bunk B."/>
            <person name="Jeske O."/>
            <person name="Meyerdierks A."/>
            <person name="Storesund J.E."/>
            <person name="Kallscheuer N."/>
            <person name="Luecker S."/>
            <person name="Lage O.M."/>
            <person name="Pohl T."/>
            <person name="Merkel B.J."/>
            <person name="Hornburger P."/>
            <person name="Mueller R.-W."/>
            <person name="Bruemmer F."/>
            <person name="Labrenz M."/>
            <person name="Spormann A.M."/>
            <person name="Op den Camp H."/>
            <person name="Overmann J."/>
            <person name="Amann R."/>
            <person name="Jetten M.S.M."/>
            <person name="Mascher T."/>
            <person name="Medema M.H."/>
            <person name="Devos D.P."/>
            <person name="Kaster A.-K."/>
            <person name="Ovreas L."/>
            <person name="Rohde M."/>
            <person name="Galperin M.Y."/>
            <person name="Jogler C."/>
        </authorList>
    </citation>
    <scope>NUCLEOTIDE SEQUENCE [LARGE SCALE GENOMIC DNA]</scope>
    <source>
        <strain evidence="8 9">FF011L</strain>
    </source>
</reference>
<dbReference type="RefSeq" id="WP_145350607.1">
    <property type="nucleotide sequence ID" value="NZ_CP036262.1"/>
</dbReference>
<dbReference type="HAMAP" id="MF_00073">
    <property type="entry name" value="NusB"/>
    <property type="match status" value="1"/>
</dbReference>
<keyword evidence="5 6" id="KW-0804">Transcription</keyword>
<dbReference type="EMBL" id="CP036262">
    <property type="protein sequence ID" value="QDS92332.1"/>
    <property type="molecule type" value="Genomic_DNA"/>
</dbReference>
<evidence type="ECO:0000313" key="8">
    <source>
        <dbReference type="EMBL" id="QDS92332.1"/>
    </source>
</evidence>
<evidence type="ECO:0000256" key="4">
    <source>
        <dbReference type="ARBA" id="ARBA00023015"/>
    </source>
</evidence>
<name>A0A517MBT0_9BACT</name>
<keyword evidence="4 6" id="KW-0805">Transcription regulation</keyword>
<protein>
    <recommendedName>
        <fullName evidence="6">Transcription antitermination protein NusB</fullName>
    </recommendedName>
    <alternativeName>
        <fullName evidence="6">Antitermination factor NusB</fullName>
    </alternativeName>
</protein>
<comment type="function">
    <text evidence="6">Involved in transcription antitermination. Required for transcription of ribosomal RNA (rRNA) genes. Binds specifically to the boxA antiterminator sequence of the ribosomal RNA (rrn) operons.</text>
</comment>
<comment type="similarity">
    <text evidence="1 6">Belongs to the NusB family.</text>
</comment>
<dbReference type="InterPro" id="IPR011605">
    <property type="entry name" value="NusB_fam"/>
</dbReference>
<accession>A0A517MBT0</accession>
<dbReference type="InterPro" id="IPR006027">
    <property type="entry name" value="NusB_RsmB_TIM44"/>
</dbReference>
<dbReference type="PANTHER" id="PTHR11078">
    <property type="entry name" value="N UTILIZATION SUBSTANCE PROTEIN B-RELATED"/>
    <property type="match status" value="1"/>
</dbReference>
<evidence type="ECO:0000256" key="2">
    <source>
        <dbReference type="ARBA" id="ARBA00022814"/>
    </source>
</evidence>
<evidence type="ECO:0000256" key="3">
    <source>
        <dbReference type="ARBA" id="ARBA00022884"/>
    </source>
</evidence>
<dbReference type="PANTHER" id="PTHR11078:SF3">
    <property type="entry name" value="ANTITERMINATION NUSB DOMAIN-CONTAINING PROTEIN"/>
    <property type="match status" value="1"/>
</dbReference>
<dbReference type="GO" id="GO:0003723">
    <property type="term" value="F:RNA binding"/>
    <property type="evidence" value="ECO:0007669"/>
    <property type="project" value="UniProtKB-UniRule"/>
</dbReference>
<keyword evidence="9" id="KW-1185">Reference proteome</keyword>
<evidence type="ECO:0000313" key="9">
    <source>
        <dbReference type="Proteomes" id="UP000320672"/>
    </source>
</evidence>
<dbReference type="InterPro" id="IPR035926">
    <property type="entry name" value="NusB-like_sf"/>
</dbReference>
<dbReference type="Gene3D" id="1.10.940.10">
    <property type="entry name" value="NusB-like"/>
    <property type="match status" value="1"/>
</dbReference>
<dbReference type="CDD" id="cd00619">
    <property type="entry name" value="Terminator_NusB"/>
    <property type="match status" value="1"/>
</dbReference>
<evidence type="ECO:0000256" key="6">
    <source>
        <dbReference type="HAMAP-Rule" id="MF_00073"/>
    </source>
</evidence>
<dbReference type="GO" id="GO:0006353">
    <property type="term" value="P:DNA-templated transcription termination"/>
    <property type="evidence" value="ECO:0007669"/>
    <property type="project" value="UniProtKB-UniRule"/>
</dbReference>
<dbReference type="GO" id="GO:0005829">
    <property type="term" value="C:cytosol"/>
    <property type="evidence" value="ECO:0007669"/>
    <property type="project" value="TreeGrafter"/>
</dbReference>
<proteinExistence type="inferred from homology"/>
<organism evidence="8 9">
    <name type="scientific">Roseimaritima multifibrata</name>
    <dbReference type="NCBI Taxonomy" id="1930274"/>
    <lineage>
        <taxon>Bacteria</taxon>
        <taxon>Pseudomonadati</taxon>
        <taxon>Planctomycetota</taxon>
        <taxon>Planctomycetia</taxon>
        <taxon>Pirellulales</taxon>
        <taxon>Pirellulaceae</taxon>
        <taxon>Roseimaritima</taxon>
    </lineage>
</organism>
<dbReference type="SUPFAM" id="SSF48013">
    <property type="entry name" value="NusB-like"/>
    <property type="match status" value="1"/>
</dbReference>
<dbReference type="NCBIfam" id="TIGR01951">
    <property type="entry name" value="nusB"/>
    <property type="match status" value="1"/>
</dbReference>